<dbReference type="InterPro" id="IPR037138">
    <property type="entry name" value="His_deacetylse_dom_sf"/>
</dbReference>
<evidence type="ECO:0000256" key="3">
    <source>
        <dbReference type="ARBA" id="ARBA00022723"/>
    </source>
</evidence>
<dbReference type="InterPro" id="IPR023801">
    <property type="entry name" value="His_deacetylse_dom"/>
</dbReference>
<dbReference type="GO" id="GO:0040029">
    <property type="term" value="P:epigenetic regulation of gene expression"/>
    <property type="evidence" value="ECO:0007669"/>
    <property type="project" value="TreeGrafter"/>
</dbReference>
<evidence type="ECO:0000313" key="8">
    <source>
        <dbReference type="Proteomes" id="UP000193689"/>
    </source>
</evidence>
<dbReference type="GeneID" id="63780272"/>
<evidence type="ECO:0000256" key="1">
    <source>
        <dbReference type="ARBA" id="ARBA00001947"/>
    </source>
</evidence>
<name>A0A1Y2DTD8_9PEZI</name>
<dbReference type="InParanoid" id="A0A1Y2DTD8"/>
<evidence type="ECO:0000313" key="7">
    <source>
        <dbReference type="EMBL" id="ORY62406.1"/>
    </source>
</evidence>
<comment type="similarity">
    <text evidence="2">Belongs to the histone deacetylase family.</text>
</comment>
<dbReference type="PANTHER" id="PTHR10625">
    <property type="entry name" value="HISTONE DEACETYLASE HDAC1-RELATED"/>
    <property type="match status" value="1"/>
</dbReference>
<dbReference type="InterPro" id="IPR023696">
    <property type="entry name" value="Ureohydrolase_dom_sf"/>
</dbReference>
<dbReference type="PANTHER" id="PTHR10625:SF17">
    <property type="entry name" value="HISTONE DEACETYLASE 8"/>
    <property type="match status" value="1"/>
</dbReference>
<dbReference type="AlphaFoldDB" id="A0A1Y2DTD8"/>
<dbReference type="InterPro" id="IPR000286">
    <property type="entry name" value="HDACs"/>
</dbReference>
<proteinExistence type="inferred from homology"/>
<evidence type="ECO:0000256" key="5">
    <source>
        <dbReference type="ARBA" id="ARBA00022833"/>
    </source>
</evidence>
<accession>A0A1Y2DTD8</accession>
<keyword evidence="3" id="KW-0479">Metal-binding</keyword>
<dbReference type="RefSeq" id="XP_040714242.1">
    <property type="nucleotide sequence ID" value="XM_040864060.1"/>
</dbReference>
<dbReference type="EMBL" id="MCFJ01000009">
    <property type="protein sequence ID" value="ORY62406.1"/>
    <property type="molecule type" value="Genomic_DNA"/>
</dbReference>
<keyword evidence="4" id="KW-0378">Hydrolase</keyword>
<protein>
    <submittedName>
        <fullName evidence="7">Esterase/lipase</fullName>
    </submittedName>
</protein>
<dbReference type="GO" id="GO:0016787">
    <property type="term" value="F:hydrolase activity"/>
    <property type="evidence" value="ECO:0007669"/>
    <property type="project" value="UniProtKB-KW"/>
</dbReference>
<dbReference type="Pfam" id="PF00850">
    <property type="entry name" value="Hist_deacetyl"/>
    <property type="match status" value="1"/>
</dbReference>
<sequence>MIILHDPDTLRHEAAEFVGAKLTPAVESPDRIRNITEALIASNYKLLSLSSTEEDKAQTLEIAHLTHDKQYLHHVSSAHSLWLSAGIVGPQESVLPECFPFPHSVTSQPGPRPPKDVFARAGYYAFDLSSGIMQESWTSIIASAHLAARAVEMIHVPHDQVADAIGTSIAPPGSQAKGKTVIALCRPPGHHCDGRRAGGYCYINNAAVAVSAFRAVQSQASGQPVSPKIAVLDLDFHHGNGTQEIFYNDPDVLYVSIHGEDEFPYYTGSVDERGGPDADAVGKNVNLPLRTGSSFSEYMKLLTEGLKHIVKHDPMFLVISMGFDTFRLDPLGNFAIDTEDYAVMARTVRDQLADVPAVVLLEGGYVVEHLGPNFLAFLGGWDSGASLKITR</sequence>
<reference evidence="7 8" key="1">
    <citation type="submission" date="2016-07" db="EMBL/GenBank/DDBJ databases">
        <title>Pervasive Adenine N6-methylation of Active Genes in Fungi.</title>
        <authorList>
            <consortium name="DOE Joint Genome Institute"/>
            <person name="Mondo S.J."/>
            <person name="Dannebaum R.O."/>
            <person name="Kuo R.C."/>
            <person name="Labutti K."/>
            <person name="Haridas S."/>
            <person name="Kuo A."/>
            <person name="Salamov A."/>
            <person name="Ahrendt S.R."/>
            <person name="Lipzen A."/>
            <person name="Sullivan W."/>
            <person name="Andreopoulos W.B."/>
            <person name="Clum A."/>
            <person name="Lindquist E."/>
            <person name="Daum C."/>
            <person name="Ramamoorthy G.K."/>
            <person name="Gryganskyi A."/>
            <person name="Culley D."/>
            <person name="Magnuson J.K."/>
            <person name="James T.Y."/>
            <person name="O'Malley M.A."/>
            <person name="Stajich J.E."/>
            <person name="Spatafora J.W."/>
            <person name="Visel A."/>
            <person name="Grigoriev I.V."/>
        </authorList>
    </citation>
    <scope>NUCLEOTIDE SEQUENCE [LARGE SCALE GENOMIC DNA]</scope>
    <source>
        <strain evidence="7 8">CBS 129021</strain>
    </source>
</reference>
<comment type="cofactor">
    <cofactor evidence="1">
        <name>Zn(2+)</name>
        <dbReference type="ChEBI" id="CHEBI:29105"/>
    </cofactor>
</comment>
<dbReference type="Gene3D" id="3.40.800.20">
    <property type="entry name" value="Histone deacetylase domain"/>
    <property type="match status" value="1"/>
</dbReference>
<comment type="caution">
    <text evidence="7">The sequence shown here is derived from an EMBL/GenBank/DDBJ whole genome shotgun (WGS) entry which is preliminary data.</text>
</comment>
<evidence type="ECO:0000259" key="6">
    <source>
        <dbReference type="Pfam" id="PF00850"/>
    </source>
</evidence>
<keyword evidence="8" id="KW-1185">Reference proteome</keyword>
<dbReference type="OrthoDB" id="5232919at2759"/>
<dbReference type="Proteomes" id="UP000193689">
    <property type="component" value="Unassembled WGS sequence"/>
</dbReference>
<dbReference type="GO" id="GO:0046872">
    <property type="term" value="F:metal ion binding"/>
    <property type="evidence" value="ECO:0007669"/>
    <property type="project" value="UniProtKB-KW"/>
</dbReference>
<dbReference type="STRING" id="1141098.A0A1Y2DTD8"/>
<evidence type="ECO:0000256" key="2">
    <source>
        <dbReference type="ARBA" id="ARBA00005947"/>
    </source>
</evidence>
<keyword evidence="5" id="KW-0862">Zinc</keyword>
<dbReference type="GO" id="GO:0004407">
    <property type="term" value="F:histone deacetylase activity"/>
    <property type="evidence" value="ECO:0007669"/>
    <property type="project" value="TreeGrafter"/>
</dbReference>
<dbReference type="SUPFAM" id="SSF52768">
    <property type="entry name" value="Arginase/deacetylase"/>
    <property type="match status" value="1"/>
</dbReference>
<evidence type="ECO:0000256" key="4">
    <source>
        <dbReference type="ARBA" id="ARBA00022801"/>
    </source>
</evidence>
<feature type="domain" description="Histone deacetylase" evidence="6">
    <location>
        <begin position="26"/>
        <end position="371"/>
    </location>
</feature>
<organism evidence="7 8">
    <name type="scientific">Pseudomassariella vexata</name>
    <dbReference type="NCBI Taxonomy" id="1141098"/>
    <lineage>
        <taxon>Eukaryota</taxon>
        <taxon>Fungi</taxon>
        <taxon>Dikarya</taxon>
        <taxon>Ascomycota</taxon>
        <taxon>Pezizomycotina</taxon>
        <taxon>Sordariomycetes</taxon>
        <taxon>Xylariomycetidae</taxon>
        <taxon>Amphisphaeriales</taxon>
        <taxon>Pseudomassariaceae</taxon>
        <taxon>Pseudomassariella</taxon>
    </lineage>
</organism>
<gene>
    <name evidence="7" type="ORF">BCR38DRAFT_486664</name>
</gene>
<dbReference type="PRINTS" id="PR01270">
    <property type="entry name" value="HDASUPER"/>
</dbReference>